<evidence type="ECO:0000256" key="3">
    <source>
        <dbReference type="ARBA" id="ARBA00022553"/>
    </source>
</evidence>
<dbReference type="RefSeq" id="WP_155704750.1">
    <property type="nucleotide sequence ID" value="NZ_CP034235.1"/>
</dbReference>
<gene>
    <name evidence="8" type="ORF">EHS13_34350</name>
</gene>
<keyword evidence="6" id="KW-0812">Transmembrane</keyword>
<feature type="domain" description="HAMP" evidence="7">
    <location>
        <begin position="306"/>
        <end position="358"/>
    </location>
</feature>
<feature type="transmembrane region" description="Helical" evidence="6">
    <location>
        <begin position="284"/>
        <end position="305"/>
    </location>
</feature>
<keyword evidence="9" id="KW-1185">Reference proteome</keyword>
<dbReference type="InterPro" id="IPR010559">
    <property type="entry name" value="Sig_transdc_His_kin_internal"/>
</dbReference>
<dbReference type="InterPro" id="IPR036890">
    <property type="entry name" value="HATPase_C_sf"/>
</dbReference>
<dbReference type="GO" id="GO:0000155">
    <property type="term" value="F:phosphorelay sensor kinase activity"/>
    <property type="evidence" value="ECO:0007669"/>
    <property type="project" value="InterPro"/>
</dbReference>
<comment type="subcellular location">
    <subcellularLocation>
        <location evidence="1">Cell membrane</location>
        <topology evidence="1">Multi-pass membrane protein</topology>
    </subcellularLocation>
</comment>
<keyword evidence="2" id="KW-1003">Cell membrane</keyword>
<dbReference type="CDD" id="cd06225">
    <property type="entry name" value="HAMP"/>
    <property type="match status" value="1"/>
</dbReference>
<dbReference type="Pfam" id="PF00672">
    <property type="entry name" value="HAMP"/>
    <property type="match status" value="1"/>
</dbReference>
<dbReference type="SUPFAM" id="SSF55874">
    <property type="entry name" value="ATPase domain of HSP90 chaperone/DNA topoisomerase II/histidine kinase"/>
    <property type="match status" value="1"/>
</dbReference>
<dbReference type="Gene3D" id="3.30.565.10">
    <property type="entry name" value="Histidine kinase-like ATPase, C-terminal domain"/>
    <property type="match status" value="1"/>
</dbReference>
<evidence type="ECO:0000256" key="1">
    <source>
        <dbReference type="ARBA" id="ARBA00004651"/>
    </source>
</evidence>
<name>A0A6B8RVC9_9BACL</name>
<accession>A0A6B8RVC9</accession>
<dbReference type="GO" id="GO:0005886">
    <property type="term" value="C:plasma membrane"/>
    <property type="evidence" value="ECO:0007669"/>
    <property type="project" value="UniProtKB-SubCell"/>
</dbReference>
<dbReference type="SUPFAM" id="SSF158472">
    <property type="entry name" value="HAMP domain-like"/>
    <property type="match status" value="1"/>
</dbReference>
<dbReference type="PANTHER" id="PTHR34220">
    <property type="entry name" value="SENSOR HISTIDINE KINASE YPDA"/>
    <property type="match status" value="1"/>
</dbReference>
<evidence type="ECO:0000256" key="5">
    <source>
        <dbReference type="ARBA" id="ARBA00023136"/>
    </source>
</evidence>
<dbReference type="OrthoDB" id="2062925at2"/>
<dbReference type="EMBL" id="CP034235">
    <property type="protein sequence ID" value="QGQ99585.1"/>
    <property type="molecule type" value="Genomic_DNA"/>
</dbReference>
<sequence length="573" mass="66708">MKYIFNRITIYPKLVLTFLLVLIPLFLLSLIMNEYGANNVKSEITNSMQSKVHFYNSALESDFTRIIQLMKEFASYDDLDLLSNRSEILGYYEQLESIRKLQKELTVIKNASNYVKSAKVLIPSIDRSISDSSIEAIPKDEFDALNVVTNIYESPFIYWDGRLFISLPYPIQLNNLAPQFVVDIEISQDLLRNALLQFTDQTIGSTMLVNLQKDWRITASSKEEALDEITYTKEINGIPHGLKSIRFENQTYLVAFEKSKILGTTLVMYELEQNVLGPLYQFKVWFWMISALSFVVIILVSYFVYRLIHRPLKHLVRAFRKVENGNLDLTLDYRGKDEFQYLYTQFNAMVSNLQQMIYEVYEQKYRVQHAELKQLQSQINPHFLYNSLFILYRLAKKNRDENQIKFTKYLSDYFQFMTYNSSDEVLLGEEVQHAKNYVEIQMMRFADQIEVSFEELPAFYAQLKVPRLILQPIVENAYKHGLEHRRSGGKLHVGFLVQDDSLLMMVEDTGKAVDEAILKSLQRKLENMDVTMETTGLINVHRRLSFRFGAGFGLSVSKGSLDGFKVTIKLPHP</sequence>
<protein>
    <submittedName>
        <fullName evidence="8">HAMP domain-containing protein</fullName>
    </submittedName>
</protein>
<dbReference type="PANTHER" id="PTHR34220:SF7">
    <property type="entry name" value="SENSOR HISTIDINE KINASE YPDA"/>
    <property type="match status" value="1"/>
</dbReference>
<keyword evidence="6" id="KW-1133">Transmembrane helix</keyword>
<dbReference type="Gene3D" id="6.10.340.10">
    <property type="match status" value="1"/>
</dbReference>
<dbReference type="InterPro" id="IPR003660">
    <property type="entry name" value="HAMP_dom"/>
</dbReference>
<reference evidence="9" key="1">
    <citation type="submission" date="2018-11" db="EMBL/GenBank/DDBJ databases">
        <title>Complete genome sequence of Paenibacillus sp. ML311-T8.</title>
        <authorList>
            <person name="Nam Y.-D."/>
            <person name="Kang J."/>
            <person name="Chung W.-H."/>
            <person name="Park Y.S."/>
        </authorList>
    </citation>
    <scope>NUCLEOTIDE SEQUENCE [LARGE SCALE GENOMIC DNA]</scope>
    <source>
        <strain evidence="9">ML311-T8</strain>
    </source>
</reference>
<dbReference type="AlphaFoldDB" id="A0A6B8RVC9"/>
<evidence type="ECO:0000259" key="7">
    <source>
        <dbReference type="PROSITE" id="PS50885"/>
    </source>
</evidence>
<dbReference type="KEGG" id="ppsc:EHS13_34350"/>
<dbReference type="SMART" id="SM00304">
    <property type="entry name" value="HAMP"/>
    <property type="match status" value="1"/>
</dbReference>
<evidence type="ECO:0000256" key="4">
    <source>
        <dbReference type="ARBA" id="ARBA00022679"/>
    </source>
</evidence>
<proteinExistence type="predicted"/>
<dbReference type="PROSITE" id="PS50885">
    <property type="entry name" value="HAMP"/>
    <property type="match status" value="1"/>
</dbReference>
<dbReference type="Proteomes" id="UP000426246">
    <property type="component" value="Chromosome"/>
</dbReference>
<evidence type="ECO:0000313" key="9">
    <source>
        <dbReference type="Proteomes" id="UP000426246"/>
    </source>
</evidence>
<organism evidence="8 9">
    <name type="scientific">Paenibacillus psychroresistens</name>
    <dbReference type="NCBI Taxonomy" id="1778678"/>
    <lineage>
        <taxon>Bacteria</taxon>
        <taxon>Bacillati</taxon>
        <taxon>Bacillota</taxon>
        <taxon>Bacilli</taxon>
        <taxon>Bacillales</taxon>
        <taxon>Paenibacillaceae</taxon>
        <taxon>Paenibacillus</taxon>
    </lineage>
</organism>
<dbReference type="InterPro" id="IPR050640">
    <property type="entry name" value="Bact_2-comp_sensor_kinase"/>
</dbReference>
<dbReference type="Pfam" id="PF06580">
    <property type="entry name" value="His_kinase"/>
    <property type="match status" value="1"/>
</dbReference>
<evidence type="ECO:0000313" key="8">
    <source>
        <dbReference type="EMBL" id="QGQ99585.1"/>
    </source>
</evidence>
<keyword evidence="3" id="KW-0597">Phosphoprotein</keyword>
<evidence type="ECO:0000256" key="6">
    <source>
        <dbReference type="SAM" id="Phobius"/>
    </source>
</evidence>
<keyword evidence="4" id="KW-0808">Transferase</keyword>
<evidence type="ECO:0000256" key="2">
    <source>
        <dbReference type="ARBA" id="ARBA00022475"/>
    </source>
</evidence>
<keyword evidence="5 6" id="KW-0472">Membrane</keyword>